<dbReference type="Proteomes" id="UP000802392">
    <property type="component" value="Unassembled WGS sequence"/>
</dbReference>
<evidence type="ECO:0000256" key="2">
    <source>
        <dbReference type="ARBA" id="ARBA00007783"/>
    </source>
</evidence>
<evidence type="ECO:0000259" key="10">
    <source>
        <dbReference type="PROSITE" id="PS51012"/>
    </source>
</evidence>
<dbReference type="PROSITE" id="PS51012">
    <property type="entry name" value="ABC_TM2"/>
    <property type="match status" value="1"/>
</dbReference>
<dbReference type="PANTHER" id="PTHR30413:SF8">
    <property type="entry name" value="TRANSPORT PERMEASE PROTEIN"/>
    <property type="match status" value="1"/>
</dbReference>
<dbReference type="RefSeq" id="WP_167263844.1">
    <property type="nucleotide sequence ID" value="NZ_BAAAVO010000002.1"/>
</dbReference>
<feature type="transmembrane region" description="Helical" evidence="9">
    <location>
        <begin position="174"/>
        <end position="197"/>
    </location>
</feature>
<evidence type="ECO:0000256" key="8">
    <source>
        <dbReference type="ARBA" id="ARBA00023136"/>
    </source>
</evidence>
<dbReference type="EMBL" id="JAAOZD010000001">
    <property type="protein sequence ID" value="NIJ00362.1"/>
    <property type="molecule type" value="Genomic_DNA"/>
</dbReference>
<evidence type="ECO:0000313" key="12">
    <source>
        <dbReference type="Proteomes" id="UP000802392"/>
    </source>
</evidence>
<evidence type="ECO:0000256" key="3">
    <source>
        <dbReference type="ARBA" id="ARBA00022448"/>
    </source>
</evidence>
<feature type="transmembrane region" description="Helical" evidence="9">
    <location>
        <begin position="209"/>
        <end position="227"/>
    </location>
</feature>
<evidence type="ECO:0000256" key="1">
    <source>
        <dbReference type="ARBA" id="ARBA00004429"/>
    </source>
</evidence>
<feature type="transmembrane region" description="Helical" evidence="9">
    <location>
        <begin position="267"/>
        <end position="286"/>
    </location>
</feature>
<evidence type="ECO:0000256" key="5">
    <source>
        <dbReference type="ARBA" id="ARBA00022519"/>
    </source>
</evidence>
<proteinExistence type="inferred from homology"/>
<evidence type="ECO:0000256" key="4">
    <source>
        <dbReference type="ARBA" id="ARBA00022475"/>
    </source>
</evidence>
<evidence type="ECO:0000256" key="9">
    <source>
        <dbReference type="RuleBase" id="RU361157"/>
    </source>
</evidence>
<dbReference type="InterPro" id="IPR047817">
    <property type="entry name" value="ABC2_TM_bact-type"/>
</dbReference>
<comment type="subcellular location">
    <subcellularLocation>
        <location evidence="1">Cell inner membrane</location>
        <topology evidence="1">Multi-pass membrane protein</topology>
    </subcellularLocation>
    <subcellularLocation>
        <location evidence="9">Cell membrane</location>
        <topology evidence="9">Multi-pass membrane protein</topology>
    </subcellularLocation>
</comment>
<protein>
    <recommendedName>
        <fullName evidence="9">Transport permease protein</fullName>
    </recommendedName>
</protein>
<dbReference type="InterPro" id="IPR013525">
    <property type="entry name" value="ABC2_TM"/>
</dbReference>
<evidence type="ECO:0000256" key="6">
    <source>
        <dbReference type="ARBA" id="ARBA00022692"/>
    </source>
</evidence>
<keyword evidence="12" id="KW-1185">Reference proteome</keyword>
<dbReference type="Pfam" id="PF01061">
    <property type="entry name" value="ABC2_membrane"/>
    <property type="match status" value="1"/>
</dbReference>
<name>A0ABX0THX8_9MICC</name>
<accession>A0ABX0THX8</accession>
<sequence length="295" mass="33284">MPAKKAVLPEPAVVQPLAVDMRRLTRVGARPGFLEYLVQLWDFREFIFYDARARVQSGTRRDRLGSAWLLLNPIFNGLTYYVIFGLLLQTGHGIENYVGYLVIGIFIFQGTSGAITSGARSIHSNKAVVQAFNFPRATLPIGVNIREMMSNVPLILAMLLIITLVPPVEKITWLWLLIIPAIVLQSIFNLGVSLILARVISRVHDATHLIPFFMRAWMYGSAIFYSYERFVTHPDVLAIMKLNPLFNVIDIVRSCVLYAQAPTWQSWATLAVWALGTLLVGMIFFWHGEESYGRG</sequence>
<feature type="transmembrane region" description="Helical" evidence="9">
    <location>
        <begin position="151"/>
        <end position="168"/>
    </location>
</feature>
<comment type="caution">
    <text evidence="11">The sequence shown here is derived from an EMBL/GenBank/DDBJ whole genome shotgun (WGS) entry which is preliminary data.</text>
</comment>
<keyword evidence="8 9" id="KW-0472">Membrane</keyword>
<keyword evidence="5" id="KW-0997">Cell inner membrane</keyword>
<reference evidence="11 12" key="1">
    <citation type="submission" date="2020-03" db="EMBL/GenBank/DDBJ databases">
        <title>Genomic Encyclopedia of Type Strains, Phase III (KMG-III): the genomes of soil and plant-associated and newly described type strains.</title>
        <authorList>
            <person name="Whitman W."/>
        </authorList>
    </citation>
    <scope>NUCLEOTIDE SEQUENCE [LARGE SCALE GENOMIC DNA]</scope>
    <source>
        <strain evidence="11 12">CECT 4207</strain>
    </source>
</reference>
<dbReference type="PANTHER" id="PTHR30413">
    <property type="entry name" value="INNER MEMBRANE TRANSPORT PERMEASE"/>
    <property type="match status" value="1"/>
</dbReference>
<keyword evidence="6 9" id="KW-0812">Transmembrane</keyword>
<organism evidence="11 12">
    <name type="scientific">Paenarthrobacter ilicis</name>
    <dbReference type="NCBI Taxonomy" id="43665"/>
    <lineage>
        <taxon>Bacteria</taxon>
        <taxon>Bacillati</taxon>
        <taxon>Actinomycetota</taxon>
        <taxon>Actinomycetes</taxon>
        <taxon>Micrococcales</taxon>
        <taxon>Micrococcaceae</taxon>
        <taxon>Paenarthrobacter</taxon>
    </lineage>
</organism>
<keyword evidence="3 9" id="KW-0813">Transport</keyword>
<evidence type="ECO:0000256" key="7">
    <source>
        <dbReference type="ARBA" id="ARBA00022989"/>
    </source>
</evidence>
<comment type="similarity">
    <text evidence="2 9">Belongs to the ABC-2 integral membrane protein family.</text>
</comment>
<keyword evidence="4 9" id="KW-1003">Cell membrane</keyword>
<gene>
    <name evidence="11" type="ORF">FHR86_000660</name>
</gene>
<evidence type="ECO:0000313" key="11">
    <source>
        <dbReference type="EMBL" id="NIJ00362.1"/>
    </source>
</evidence>
<feature type="transmembrane region" description="Helical" evidence="9">
    <location>
        <begin position="69"/>
        <end position="91"/>
    </location>
</feature>
<feature type="transmembrane region" description="Helical" evidence="9">
    <location>
        <begin position="97"/>
        <end position="116"/>
    </location>
</feature>
<keyword evidence="7 9" id="KW-1133">Transmembrane helix</keyword>
<feature type="domain" description="ABC transmembrane type-2" evidence="10">
    <location>
        <begin position="64"/>
        <end position="288"/>
    </location>
</feature>